<proteinExistence type="predicted"/>
<evidence type="ECO:0000313" key="3">
    <source>
        <dbReference type="Proteomes" id="UP000439903"/>
    </source>
</evidence>
<name>A0A8H4A1R7_GIGMA</name>
<evidence type="ECO:0000256" key="1">
    <source>
        <dbReference type="SAM" id="SignalP"/>
    </source>
</evidence>
<protein>
    <submittedName>
        <fullName evidence="2">Sequence orphan</fullName>
    </submittedName>
</protein>
<keyword evidence="3" id="KW-1185">Reference proteome</keyword>
<sequence length="357" mass="39773">MRCLNFLPLILLIILSSKVLSQDIFDIESNCDPQDQVCNKIEQEFVNAGKIISNNLILNAKILVELIYEPLDDDTFGQTTPVLRIHDSPDTVQRLYPTALLKQLNITFEPDFVDIQVSINSNANNSYWFPGDPDIQSTQIDVSELALHELIHGIGFTSTWDFPEDQKFINFLTPRLNGLEDNGDPEDPIIFDGFFETVFDGFLVYIGSPTRNFITNITNSINSFTAKGTEFDNMDALNSKLLETQQQNVELMLTYATTKSSLGFLPTGSQDAIILDTSNPEFDFASSISHVSQDDYENTTEFLMTPHQKEGVTLQAQIQQTGNTPGGGIGPNLRSILGTLGYTINPNPPNNTNSNFQ</sequence>
<dbReference type="AlphaFoldDB" id="A0A8H4A1R7"/>
<accession>A0A8H4A1R7</accession>
<dbReference type="Proteomes" id="UP000439903">
    <property type="component" value="Unassembled WGS sequence"/>
</dbReference>
<dbReference type="OrthoDB" id="2319325at2759"/>
<dbReference type="EMBL" id="WTPW01002069">
    <property type="protein sequence ID" value="KAF0399042.1"/>
    <property type="molecule type" value="Genomic_DNA"/>
</dbReference>
<gene>
    <name evidence="2" type="ORF">F8M41_009735</name>
</gene>
<reference evidence="2 3" key="1">
    <citation type="journal article" date="2019" name="Environ. Microbiol.">
        <title>At the nexus of three kingdoms: the genome of the mycorrhizal fungus Gigaspora margarita provides insights into plant, endobacterial and fungal interactions.</title>
        <authorList>
            <person name="Venice F."/>
            <person name="Ghignone S."/>
            <person name="Salvioli di Fossalunga A."/>
            <person name="Amselem J."/>
            <person name="Novero M."/>
            <person name="Xianan X."/>
            <person name="Sedzielewska Toro K."/>
            <person name="Morin E."/>
            <person name="Lipzen A."/>
            <person name="Grigoriev I.V."/>
            <person name="Henrissat B."/>
            <person name="Martin F.M."/>
            <person name="Bonfante P."/>
        </authorList>
    </citation>
    <scope>NUCLEOTIDE SEQUENCE [LARGE SCALE GENOMIC DNA]</scope>
    <source>
        <strain evidence="2 3">BEG34</strain>
    </source>
</reference>
<organism evidence="2 3">
    <name type="scientific">Gigaspora margarita</name>
    <dbReference type="NCBI Taxonomy" id="4874"/>
    <lineage>
        <taxon>Eukaryota</taxon>
        <taxon>Fungi</taxon>
        <taxon>Fungi incertae sedis</taxon>
        <taxon>Mucoromycota</taxon>
        <taxon>Glomeromycotina</taxon>
        <taxon>Glomeromycetes</taxon>
        <taxon>Diversisporales</taxon>
        <taxon>Gigasporaceae</taxon>
        <taxon>Gigaspora</taxon>
    </lineage>
</organism>
<keyword evidence="1" id="KW-0732">Signal</keyword>
<feature type="chain" id="PRO_5034739067" evidence="1">
    <location>
        <begin position="22"/>
        <end position="357"/>
    </location>
</feature>
<comment type="caution">
    <text evidence="2">The sequence shown here is derived from an EMBL/GenBank/DDBJ whole genome shotgun (WGS) entry which is preliminary data.</text>
</comment>
<evidence type="ECO:0000313" key="2">
    <source>
        <dbReference type="EMBL" id="KAF0399042.1"/>
    </source>
</evidence>
<feature type="signal peptide" evidence="1">
    <location>
        <begin position="1"/>
        <end position="21"/>
    </location>
</feature>